<evidence type="ECO:0000256" key="3">
    <source>
        <dbReference type="ARBA" id="ARBA00022692"/>
    </source>
</evidence>
<dbReference type="RefSeq" id="WP_142932796.1">
    <property type="nucleotide sequence ID" value="NZ_ML660167.1"/>
</dbReference>
<protein>
    <submittedName>
        <fullName evidence="9">MotA/TolQ/ExbB proton channel family protein</fullName>
    </submittedName>
</protein>
<keyword evidence="2" id="KW-1003">Cell membrane</keyword>
<keyword evidence="3 7" id="KW-0812">Transmembrane</keyword>
<comment type="caution">
    <text evidence="9">The sequence shown here is derived from an EMBL/GenBank/DDBJ whole genome shotgun (WGS) entry which is preliminary data.</text>
</comment>
<evidence type="ECO:0000256" key="2">
    <source>
        <dbReference type="ARBA" id="ARBA00022475"/>
    </source>
</evidence>
<dbReference type="OrthoDB" id="5728265at2"/>
<comment type="subcellular location">
    <subcellularLocation>
        <location evidence="1">Cell membrane</location>
        <topology evidence="1">Multi-pass membrane protein</topology>
    </subcellularLocation>
    <subcellularLocation>
        <location evidence="6">Membrane</location>
        <topology evidence="6">Multi-pass membrane protein</topology>
    </subcellularLocation>
</comment>
<evidence type="ECO:0000256" key="4">
    <source>
        <dbReference type="ARBA" id="ARBA00022989"/>
    </source>
</evidence>
<evidence type="ECO:0000256" key="1">
    <source>
        <dbReference type="ARBA" id="ARBA00004651"/>
    </source>
</evidence>
<accession>A0A545U8S8</accession>
<dbReference type="InterPro" id="IPR050790">
    <property type="entry name" value="ExbB/TolQ_transport"/>
</dbReference>
<keyword evidence="10" id="KW-1185">Reference proteome</keyword>
<evidence type="ECO:0000313" key="9">
    <source>
        <dbReference type="EMBL" id="TQV85877.1"/>
    </source>
</evidence>
<feature type="domain" description="MotA/TolQ/ExbB proton channel" evidence="8">
    <location>
        <begin position="69"/>
        <end position="192"/>
    </location>
</feature>
<sequence>MEIVKLFQAGGSFMYPILVVFAIGVAIALERFFYLTKTNRITNKLWTELVPMLKALDFQRAIKLTSTVKTPMANVLNYGFSQHSENKRREIIESAMEEGIMDEMPELTQRTHYLATFANIATLLGLLGTIVGLIQAFTAVAEADPAEKADLLSASISVAMNTTAFGLMAAIPLLLAHSYLVTKTARLVDSLEKAALKSLNLMVRD</sequence>
<gene>
    <name evidence="9" type="ORF">FLL46_18310</name>
</gene>
<dbReference type="EMBL" id="VIKS01000011">
    <property type="protein sequence ID" value="TQV85877.1"/>
    <property type="molecule type" value="Genomic_DNA"/>
</dbReference>
<keyword evidence="6" id="KW-0813">Transport</keyword>
<feature type="transmembrane region" description="Helical" evidence="7">
    <location>
        <begin position="154"/>
        <end position="176"/>
    </location>
</feature>
<evidence type="ECO:0000259" key="8">
    <source>
        <dbReference type="Pfam" id="PF01618"/>
    </source>
</evidence>
<dbReference type="GO" id="GO:0017038">
    <property type="term" value="P:protein import"/>
    <property type="evidence" value="ECO:0007669"/>
    <property type="project" value="TreeGrafter"/>
</dbReference>
<feature type="transmembrane region" description="Helical" evidence="7">
    <location>
        <begin position="12"/>
        <end position="34"/>
    </location>
</feature>
<keyword evidence="6" id="KW-0653">Protein transport</keyword>
<dbReference type="Pfam" id="PF01618">
    <property type="entry name" value="MotA_ExbB"/>
    <property type="match status" value="1"/>
</dbReference>
<evidence type="ECO:0000256" key="7">
    <source>
        <dbReference type="SAM" id="Phobius"/>
    </source>
</evidence>
<dbReference type="PANTHER" id="PTHR30625:SF11">
    <property type="entry name" value="MOTA_TOLQ_EXBB PROTON CHANNEL DOMAIN-CONTAINING PROTEIN"/>
    <property type="match status" value="1"/>
</dbReference>
<keyword evidence="5 7" id="KW-0472">Membrane</keyword>
<feature type="transmembrane region" description="Helical" evidence="7">
    <location>
        <begin position="113"/>
        <end position="134"/>
    </location>
</feature>
<dbReference type="AlphaFoldDB" id="A0A545U8S8"/>
<dbReference type="PANTHER" id="PTHR30625">
    <property type="entry name" value="PROTEIN TOLQ"/>
    <property type="match status" value="1"/>
</dbReference>
<evidence type="ECO:0000313" key="10">
    <source>
        <dbReference type="Proteomes" id="UP000315439"/>
    </source>
</evidence>
<proteinExistence type="inferred from homology"/>
<evidence type="ECO:0000256" key="6">
    <source>
        <dbReference type="RuleBase" id="RU004057"/>
    </source>
</evidence>
<comment type="similarity">
    <text evidence="6">Belongs to the exbB/tolQ family.</text>
</comment>
<dbReference type="InterPro" id="IPR002898">
    <property type="entry name" value="MotA_ExbB_proton_chnl"/>
</dbReference>
<keyword evidence="4 7" id="KW-1133">Transmembrane helix</keyword>
<organism evidence="9 10">
    <name type="scientific">Aliikangiella coralliicola</name>
    <dbReference type="NCBI Taxonomy" id="2592383"/>
    <lineage>
        <taxon>Bacteria</taxon>
        <taxon>Pseudomonadati</taxon>
        <taxon>Pseudomonadota</taxon>
        <taxon>Gammaproteobacteria</taxon>
        <taxon>Oceanospirillales</taxon>
        <taxon>Pleioneaceae</taxon>
        <taxon>Aliikangiella</taxon>
    </lineage>
</organism>
<dbReference type="Proteomes" id="UP000315439">
    <property type="component" value="Unassembled WGS sequence"/>
</dbReference>
<evidence type="ECO:0000256" key="5">
    <source>
        <dbReference type="ARBA" id="ARBA00023136"/>
    </source>
</evidence>
<dbReference type="GO" id="GO:0005886">
    <property type="term" value="C:plasma membrane"/>
    <property type="evidence" value="ECO:0007669"/>
    <property type="project" value="UniProtKB-SubCell"/>
</dbReference>
<name>A0A545U8S8_9GAMM</name>
<reference evidence="9 10" key="1">
    <citation type="submission" date="2019-07" db="EMBL/GenBank/DDBJ databases">
        <title>Draft genome for Aliikangiella sp. M105.</title>
        <authorList>
            <person name="Wang G."/>
        </authorList>
    </citation>
    <scope>NUCLEOTIDE SEQUENCE [LARGE SCALE GENOMIC DNA]</scope>
    <source>
        <strain evidence="9 10">M105</strain>
    </source>
</reference>